<evidence type="ECO:0000313" key="1">
    <source>
        <dbReference type="EMBL" id="OXM69645.1"/>
    </source>
</evidence>
<proteinExistence type="predicted"/>
<reference evidence="2" key="1">
    <citation type="submission" date="2017-07" db="EMBL/GenBank/DDBJ databases">
        <title>Comparative genome mining reveals phylogenetic distribution patterns of secondary metabolites in Amycolatopsis.</title>
        <authorList>
            <person name="Adamek M."/>
            <person name="Alanjary M."/>
            <person name="Sales-Ortells H."/>
            <person name="Goodfellow M."/>
            <person name="Bull A.T."/>
            <person name="Kalinowski J."/>
            <person name="Ziemert N."/>
        </authorList>
    </citation>
    <scope>NUCLEOTIDE SEQUENCE [LARGE SCALE GENOMIC DNA]</scope>
    <source>
        <strain evidence="2">H5</strain>
    </source>
</reference>
<keyword evidence="2" id="KW-1185">Reference proteome</keyword>
<dbReference type="EMBL" id="NMUL01000007">
    <property type="protein sequence ID" value="OXM69645.1"/>
    <property type="molecule type" value="Genomic_DNA"/>
</dbReference>
<accession>A0A229TEF6</accession>
<organism evidence="1 2">
    <name type="scientific">Amycolatopsis vastitatis</name>
    <dbReference type="NCBI Taxonomy" id="1905142"/>
    <lineage>
        <taxon>Bacteria</taxon>
        <taxon>Bacillati</taxon>
        <taxon>Actinomycetota</taxon>
        <taxon>Actinomycetes</taxon>
        <taxon>Pseudonocardiales</taxon>
        <taxon>Pseudonocardiaceae</taxon>
        <taxon>Amycolatopsis</taxon>
    </lineage>
</organism>
<name>A0A229TEF6_9PSEU</name>
<evidence type="ECO:0000313" key="2">
    <source>
        <dbReference type="Proteomes" id="UP000215199"/>
    </source>
</evidence>
<evidence type="ECO:0008006" key="3">
    <source>
        <dbReference type="Google" id="ProtNLM"/>
    </source>
</evidence>
<dbReference type="AlphaFoldDB" id="A0A229TEF6"/>
<sequence>MPERRRWPMSNRYVEYMPIEDVQAAPRNPKEHDATGIARSIGHFGLAELPLIDERTGRLVAGHGRYLQLRAWAEEGRDAPEGVQVDGEGRWLMPVIRGWASRSDDDAEAYLIASNQLTVKGGWDDRVLAEVLHDLGEAQMLDLTGYEADDLAALEEALTAEDEDEHAGEGDPPDKGEALRLAGVTVGEPDFETATGQIWTLGRHSLVVADVHTGWPLWTPLLGEGDLLWPYPTMLAPFAQKAEEHRVVMVQPLPYLAGWLLTKWRRITGEEPVLSTPADAGRAA</sequence>
<gene>
    <name evidence="1" type="ORF">CF165_09050</name>
</gene>
<protein>
    <recommendedName>
        <fullName evidence="3">ParB/Sulfiredoxin domain-containing protein</fullName>
    </recommendedName>
</protein>
<comment type="caution">
    <text evidence="1">The sequence shown here is derived from an EMBL/GenBank/DDBJ whole genome shotgun (WGS) entry which is preliminary data.</text>
</comment>
<dbReference type="Proteomes" id="UP000215199">
    <property type="component" value="Unassembled WGS sequence"/>
</dbReference>